<sequence>MLAYFCFLEQLLVMILSSRINDLDYHGEEEICLDICYYSVYNGGSFRAYLLLIGNFMCKRFYLFCLRHLLVLEVLCVALPSLSRYSNGEERGEIDRLPNRMLLKLQRVVMHRKTEWMEMANTADKFIQSIPKYGNEAIIFMSRLTYPVALKSL</sequence>
<dbReference type="AlphaFoldDB" id="A0A8X8YCC0"/>
<accession>A0A8X8YCC0</accession>
<dbReference type="Proteomes" id="UP000298416">
    <property type="component" value="Unassembled WGS sequence"/>
</dbReference>
<organism evidence="1">
    <name type="scientific">Salvia splendens</name>
    <name type="common">Scarlet sage</name>
    <dbReference type="NCBI Taxonomy" id="180675"/>
    <lineage>
        <taxon>Eukaryota</taxon>
        <taxon>Viridiplantae</taxon>
        <taxon>Streptophyta</taxon>
        <taxon>Embryophyta</taxon>
        <taxon>Tracheophyta</taxon>
        <taxon>Spermatophyta</taxon>
        <taxon>Magnoliopsida</taxon>
        <taxon>eudicotyledons</taxon>
        <taxon>Gunneridae</taxon>
        <taxon>Pentapetalae</taxon>
        <taxon>asterids</taxon>
        <taxon>lamiids</taxon>
        <taxon>Lamiales</taxon>
        <taxon>Lamiaceae</taxon>
        <taxon>Nepetoideae</taxon>
        <taxon>Mentheae</taxon>
        <taxon>Salviinae</taxon>
        <taxon>Salvia</taxon>
        <taxon>Salvia subgen. Calosphace</taxon>
        <taxon>core Calosphace</taxon>
    </lineage>
</organism>
<comment type="caution">
    <text evidence="1">The sequence shown here is derived from an EMBL/GenBank/DDBJ whole genome shotgun (WGS) entry which is preliminary data.</text>
</comment>
<proteinExistence type="predicted"/>
<name>A0A8X8YCC0_SALSN</name>
<evidence type="ECO:0000313" key="2">
    <source>
        <dbReference type="Proteomes" id="UP000298416"/>
    </source>
</evidence>
<dbReference type="EMBL" id="PNBA02000004">
    <property type="protein sequence ID" value="KAG6427415.1"/>
    <property type="molecule type" value="Genomic_DNA"/>
</dbReference>
<protein>
    <submittedName>
        <fullName evidence="1">Uncharacterized protein</fullName>
    </submittedName>
</protein>
<evidence type="ECO:0000313" key="1">
    <source>
        <dbReference type="EMBL" id="KAG6427415.1"/>
    </source>
</evidence>
<reference evidence="1" key="2">
    <citation type="submission" date="2020-08" db="EMBL/GenBank/DDBJ databases">
        <title>Plant Genome Project.</title>
        <authorList>
            <person name="Zhang R.-G."/>
        </authorList>
    </citation>
    <scope>NUCLEOTIDE SEQUENCE</scope>
    <source>
        <strain evidence="1">Huo1</strain>
        <tissue evidence="1">Leaf</tissue>
    </source>
</reference>
<reference evidence="1" key="1">
    <citation type="submission" date="2018-01" db="EMBL/GenBank/DDBJ databases">
        <authorList>
            <person name="Mao J.F."/>
        </authorList>
    </citation>
    <scope>NUCLEOTIDE SEQUENCE</scope>
    <source>
        <strain evidence="1">Huo1</strain>
        <tissue evidence="1">Leaf</tissue>
    </source>
</reference>
<gene>
    <name evidence="1" type="ORF">SASPL_111660</name>
</gene>
<keyword evidence="2" id="KW-1185">Reference proteome</keyword>